<evidence type="ECO:0000313" key="3">
    <source>
        <dbReference type="EMBL" id="PVW13849.1"/>
    </source>
</evidence>
<accession>A0A2U0HYE8</accession>
<feature type="transmembrane region" description="Helical" evidence="1">
    <location>
        <begin position="58"/>
        <end position="82"/>
    </location>
</feature>
<keyword evidence="1" id="KW-1133">Transmembrane helix</keyword>
<dbReference type="AlphaFoldDB" id="A0A2U0HYE8"/>
<keyword evidence="1" id="KW-0812">Transmembrane</keyword>
<dbReference type="EMBL" id="QEHR01000007">
    <property type="protein sequence ID" value="PVW13849.1"/>
    <property type="molecule type" value="Genomic_DNA"/>
</dbReference>
<dbReference type="InterPro" id="IPR046714">
    <property type="entry name" value="DUF6787"/>
</dbReference>
<reference evidence="3 4" key="1">
    <citation type="submission" date="2018-04" db="EMBL/GenBank/DDBJ databases">
        <title>Marixanthomonas spongiae HN-E44 sp. nov., isolated from a marine sponge.</title>
        <authorList>
            <person name="Luo L."/>
            <person name="Zhuang L."/>
        </authorList>
    </citation>
    <scope>NUCLEOTIDE SEQUENCE [LARGE SCALE GENOMIC DNA]</scope>
    <source>
        <strain evidence="3 4">HN-E44</strain>
    </source>
</reference>
<evidence type="ECO:0000259" key="2">
    <source>
        <dbReference type="Pfam" id="PF20584"/>
    </source>
</evidence>
<protein>
    <submittedName>
        <fullName evidence="3">Diacylglyceryl transferase</fullName>
    </submittedName>
</protein>
<sequence length="99" mass="11765">MRKLKQRWEISSNWQLAVVFIVFAITGSTAAKLAAPLTQAIGITTDHGWYVYWPIRILIIFPAYQVLLVFFGWLFGEFRFFWNFEKKMLRSMGLRFIRV</sequence>
<gene>
    <name evidence="3" type="ORF">DDV96_11890</name>
</gene>
<name>A0A2U0HYE8_9FLAO</name>
<keyword evidence="4" id="KW-1185">Reference proteome</keyword>
<organism evidence="3 4">
    <name type="scientific">Marixanthomonas spongiae</name>
    <dbReference type="NCBI Taxonomy" id="2174845"/>
    <lineage>
        <taxon>Bacteria</taxon>
        <taxon>Pseudomonadati</taxon>
        <taxon>Bacteroidota</taxon>
        <taxon>Flavobacteriia</taxon>
        <taxon>Flavobacteriales</taxon>
        <taxon>Flavobacteriaceae</taxon>
        <taxon>Marixanthomonas</taxon>
    </lineage>
</organism>
<evidence type="ECO:0000313" key="4">
    <source>
        <dbReference type="Proteomes" id="UP000245962"/>
    </source>
</evidence>
<feature type="domain" description="DUF6787" evidence="2">
    <location>
        <begin position="18"/>
        <end position="95"/>
    </location>
</feature>
<evidence type="ECO:0000256" key="1">
    <source>
        <dbReference type="SAM" id="Phobius"/>
    </source>
</evidence>
<dbReference type="GO" id="GO:0016740">
    <property type="term" value="F:transferase activity"/>
    <property type="evidence" value="ECO:0007669"/>
    <property type="project" value="UniProtKB-KW"/>
</dbReference>
<dbReference type="Pfam" id="PF20584">
    <property type="entry name" value="DUF6787"/>
    <property type="match status" value="1"/>
</dbReference>
<proteinExistence type="predicted"/>
<comment type="caution">
    <text evidence="3">The sequence shown here is derived from an EMBL/GenBank/DDBJ whole genome shotgun (WGS) entry which is preliminary data.</text>
</comment>
<dbReference type="OrthoDB" id="1151370at2"/>
<keyword evidence="3" id="KW-0808">Transferase</keyword>
<dbReference type="RefSeq" id="WP_116694983.1">
    <property type="nucleotide sequence ID" value="NZ_QEHR01000007.1"/>
</dbReference>
<keyword evidence="1" id="KW-0472">Membrane</keyword>
<dbReference type="Proteomes" id="UP000245962">
    <property type="component" value="Unassembled WGS sequence"/>
</dbReference>